<dbReference type="GO" id="GO:0016279">
    <property type="term" value="F:protein-lysine N-methyltransferase activity"/>
    <property type="evidence" value="ECO:0007669"/>
    <property type="project" value="InterPro"/>
</dbReference>
<accession>A0A9D7E0N3</accession>
<dbReference type="InterPro" id="IPR026170">
    <property type="entry name" value="FAM173A/B"/>
</dbReference>
<protein>
    <submittedName>
        <fullName evidence="5">Methyltransferase type 12</fullName>
    </submittedName>
</protein>
<dbReference type="GO" id="GO:0032259">
    <property type="term" value="P:methylation"/>
    <property type="evidence" value="ECO:0007669"/>
    <property type="project" value="UniProtKB-KW"/>
</dbReference>
<name>A0A9D7E0N3_9PROT</name>
<dbReference type="SUPFAM" id="SSF53335">
    <property type="entry name" value="S-adenosyl-L-methionine-dependent methyltransferases"/>
    <property type="match status" value="1"/>
</dbReference>
<evidence type="ECO:0000313" key="5">
    <source>
        <dbReference type="EMBL" id="MBK6971984.1"/>
    </source>
</evidence>
<keyword evidence="4" id="KW-0472">Membrane</keyword>
<gene>
    <name evidence="5" type="ORF">IPH26_03105</name>
</gene>
<keyword evidence="4" id="KW-1133">Transmembrane helix</keyword>
<evidence type="ECO:0000313" key="6">
    <source>
        <dbReference type="Proteomes" id="UP000807785"/>
    </source>
</evidence>
<evidence type="ECO:0000256" key="3">
    <source>
        <dbReference type="ARBA" id="ARBA00022691"/>
    </source>
</evidence>
<evidence type="ECO:0000256" key="4">
    <source>
        <dbReference type="SAM" id="Phobius"/>
    </source>
</evidence>
<sequence length="245" mass="26817">MPPALKALVAQLVGFGLMAATLVFGLMPADQPLALMVFQGGVAAAASLALRADNWWIPIHLAFGPALLFAARLGLHPGWYLGAFVLLLLIYGSSFRTQVPLFLSNRETARVVADLLPVDRSVRLLDLGSGTGGLLRILAAAHPQSQFVGIESAFLPYLISRLATQAQPNCVIHRADFWVSKFGEFDVVYAFLSPVPMPRLWRKLNVELKRGSLLIANSFPVPTVTPERVVDVGDRRGTRLYLYRI</sequence>
<dbReference type="EMBL" id="JADJEV010000001">
    <property type="protein sequence ID" value="MBK6971984.1"/>
    <property type="molecule type" value="Genomic_DNA"/>
</dbReference>
<keyword evidence="3" id="KW-0949">S-adenosyl-L-methionine</keyword>
<dbReference type="Proteomes" id="UP000807785">
    <property type="component" value="Unassembled WGS sequence"/>
</dbReference>
<dbReference type="PANTHER" id="PTHR13610">
    <property type="entry name" value="METHYLTRANSFERASE DOMAIN-CONTAINING PROTEIN"/>
    <property type="match status" value="1"/>
</dbReference>
<comment type="caution">
    <text evidence="5">The sequence shown here is derived from an EMBL/GenBank/DDBJ whole genome shotgun (WGS) entry which is preliminary data.</text>
</comment>
<feature type="transmembrane region" description="Helical" evidence="4">
    <location>
        <begin position="79"/>
        <end position="97"/>
    </location>
</feature>
<evidence type="ECO:0000256" key="2">
    <source>
        <dbReference type="ARBA" id="ARBA00022679"/>
    </source>
</evidence>
<dbReference type="Gene3D" id="3.40.50.150">
    <property type="entry name" value="Vaccinia Virus protein VP39"/>
    <property type="match status" value="1"/>
</dbReference>
<dbReference type="CDD" id="cd02440">
    <property type="entry name" value="AdoMet_MTases"/>
    <property type="match status" value="1"/>
</dbReference>
<keyword evidence="4" id="KW-0812">Transmembrane</keyword>
<keyword evidence="1 5" id="KW-0489">Methyltransferase</keyword>
<dbReference type="InterPro" id="IPR029063">
    <property type="entry name" value="SAM-dependent_MTases_sf"/>
</dbReference>
<dbReference type="AlphaFoldDB" id="A0A9D7E0N3"/>
<keyword evidence="2" id="KW-0808">Transferase</keyword>
<proteinExistence type="predicted"/>
<reference evidence="5" key="1">
    <citation type="submission" date="2020-10" db="EMBL/GenBank/DDBJ databases">
        <title>Connecting structure to function with the recovery of over 1000 high-quality activated sludge metagenome-assembled genomes encoding full-length rRNA genes using long-read sequencing.</title>
        <authorList>
            <person name="Singleton C.M."/>
            <person name="Petriglieri F."/>
            <person name="Kristensen J.M."/>
            <person name="Kirkegaard R.H."/>
            <person name="Michaelsen T.Y."/>
            <person name="Andersen M.H."/>
            <person name="Karst S.M."/>
            <person name="Dueholm M.S."/>
            <person name="Nielsen P.H."/>
            <person name="Albertsen M."/>
        </authorList>
    </citation>
    <scope>NUCLEOTIDE SEQUENCE</scope>
    <source>
        <strain evidence="5">Bjer_18-Q3-R1-45_BAT3C.347</strain>
    </source>
</reference>
<evidence type="ECO:0000256" key="1">
    <source>
        <dbReference type="ARBA" id="ARBA00022603"/>
    </source>
</evidence>
<feature type="transmembrane region" description="Helical" evidence="4">
    <location>
        <begin position="7"/>
        <end position="27"/>
    </location>
</feature>
<dbReference type="PANTHER" id="PTHR13610:SF9">
    <property type="entry name" value="FI06469P"/>
    <property type="match status" value="1"/>
</dbReference>
<organism evidence="5 6">
    <name type="scientific">Candidatus Methylophosphatis roskildensis</name>
    <dbReference type="NCBI Taxonomy" id="2899263"/>
    <lineage>
        <taxon>Bacteria</taxon>
        <taxon>Pseudomonadati</taxon>
        <taxon>Pseudomonadota</taxon>
        <taxon>Betaproteobacteria</taxon>
        <taxon>Nitrosomonadales</taxon>
        <taxon>Sterolibacteriaceae</taxon>
        <taxon>Candidatus Methylophosphatis</taxon>
    </lineage>
</organism>